<dbReference type="RefSeq" id="YP_010656037.1">
    <property type="nucleotide sequence ID" value="NC_070834.1"/>
</dbReference>
<accession>A0A8F3E631</accession>
<gene>
    <name evidence="1" type="primary">36</name>
    <name evidence="1" type="ORF">SEA_PERSISTENCE_36</name>
</gene>
<evidence type="ECO:0000313" key="1">
    <source>
        <dbReference type="EMBL" id="QWY79666.1"/>
    </source>
</evidence>
<keyword evidence="2" id="KW-1185">Reference proteome</keyword>
<dbReference type="KEGG" id="vg:77931913"/>
<dbReference type="EMBL" id="MW712719">
    <property type="protein sequence ID" value="QWY79666.1"/>
    <property type="molecule type" value="Genomic_DNA"/>
</dbReference>
<dbReference type="InterPro" id="IPR046193">
    <property type="entry name" value="DUF6221"/>
</dbReference>
<dbReference type="GeneID" id="77931913"/>
<proteinExistence type="predicted"/>
<protein>
    <submittedName>
        <fullName evidence="1">Uncharacterized protein</fullName>
    </submittedName>
</protein>
<name>A0A8F3E631_9CAUD</name>
<organism evidence="1 2">
    <name type="scientific">Arthrobacter phage Persistence</name>
    <dbReference type="NCBI Taxonomy" id="2836007"/>
    <lineage>
        <taxon>Viruses</taxon>
        <taxon>Duplodnaviria</taxon>
        <taxon>Heunggongvirae</taxon>
        <taxon>Uroviricota</taxon>
        <taxon>Caudoviricetes</taxon>
        <taxon>Persistencevirus</taxon>
        <taxon>Persistencevirus persistence</taxon>
    </lineage>
</organism>
<dbReference type="Pfam" id="PF19730">
    <property type="entry name" value="DUF6221"/>
    <property type="match status" value="1"/>
</dbReference>
<evidence type="ECO:0000313" key="2">
    <source>
        <dbReference type="Proteomes" id="UP000693837"/>
    </source>
</evidence>
<reference evidence="1" key="1">
    <citation type="submission" date="2021-03" db="EMBL/GenBank/DDBJ databases">
        <authorList>
            <person name="Pedlow M.R."/>
            <person name="Nance H.A."/>
            <person name="Bradley A.M."/>
            <person name="Brown C.A."/>
            <person name="Channell S.A."/>
            <person name="Forbes A.M."/>
            <person name="Lovell B."/>
            <person name="Mcdonald B.E."/>
            <person name="Silva M.B."/>
            <person name="White G.J."/>
            <person name="Zack K.M."/>
            <person name="Garlena R.A."/>
            <person name="Russell D.A."/>
            <person name="Jacobs-Sera D."/>
            <person name="Hatfull G.F."/>
        </authorList>
    </citation>
    <scope>NUCLEOTIDE SEQUENCE</scope>
</reference>
<dbReference type="Proteomes" id="UP000693837">
    <property type="component" value="Segment"/>
</dbReference>
<sequence length="107" mass="12153">MASIVEFLEARISEDEARNRDMAEMDDDDRGGWAIAYAQRVLAECAVKRAVIEHAQKASEAEEEFDDYMWRGAGPKREEPWSGDAILFALAAVYNDHPDYLQEWANG</sequence>